<protein>
    <submittedName>
        <fullName evidence="2">Uncharacterized protein LOC142169862</fullName>
    </submittedName>
</protein>
<dbReference type="RefSeq" id="XP_075087899.1">
    <property type="nucleotide sequence ID" value="XM_075231798.1"/>
</dbReference>
<accession>A0AC58SSG8</accession>
<keyword evidence="1" id="KW-1185">Reference proteome</keyword>
<proteinExistence type="predicted"/>
<evidence type="ECO:0000313" key="1">
    <source>
        <dbReference type="Proteomes" id="UP000790787"/>
    </source>
</evidence>
<sequence length="192" mass="21869">MHQQGPQINHLSYVDDLVIFTSGDKRNVKMITKSLHQYERASGQKINNEKSVFLTVRHTSETKRRMLQKVTGFKHQHFPFKYLGSPIYAGRKKIAYFSDITANVMNKIQAWQGNLLSPGGRATLIKHVLQSQTLHTLAAISPPKTVIKQLEKHFSDFFWGQPEAKIDIIGVHGAICAILQVREEHVLKDLKT</sequence>
<gene>
    <name evidence="2" type="primary">LOC142169862</name>
</gene>
<organism evidence="1 2">
    <name type="scientific">Nicotiana tabacum</name>
    <name type="common">Common tobacco</name>
    <dbReference type="NCBI Taxonomy" id="4097"/>
    <lineage>
        <taxon>Eukaryota</taxon>
        <taxon>Viridiplantae</taxon>
        <taxon>Streptophyta</taxon>
        <taxon>Embryophyta</taxon>
        <taxon>Tracheophyta</taxon>
        <taxon>Spermatophyta</taxon>
        <taxon>Magnoliopsida</taxon>
        <taxon>eudicotyledons</taxon>
        <taxon>Gunneridae</taxon>
        <taxon>Pentapetalae</taxon>
        <taxon>asterids</taxon>
        <taxon>lamiids</taxon>
        <taxon>Solanales</taxon>
        <taxon>Solanaceae</taxon>
        <taxon>Nicotianoideae</taxon>
        <taxon>Nicotianeae</taxon>
        <taxon>Nicotiana</taxon>
    </lineage>
</organism>
<name>A0AC58SSG8_TOBAC</name>
<reference evidence="2" key="2">
    <citation type="submission" date="2025-08" db="UniProtKB">
        <authorList>
            <consortium name="RefSeq"/>
        </authorList>
    </citation>
    <scope>IDENTIFICATION</scope>
    <source>
        <tissue evidence="2">Leaf</tissue>
    </source>
</reference>
<evidence type="ECO:0000313" key="2">
    <source>
        <dbReference type="RefSeq" id="XP_075087899.1"/>
    </source>
</evidence>
<reference evidence="1" key="1">
    <citation type="journal article" date="2014" name="Nat. Commun.">
        <title>The tobacco genome sequence and its comparison with those of tomato and potato.</title>
        <authorList>
            <person name="Sierro N."/>
            <person name="Battey J.N."/>
            <person name="Ouadi S."/>
            <person name="Bakaher N."/>
            <person name="Bovet L."/>
            <person name="Willig A."/>
            <person name="Goepfert S."/>
            <person name="Peitsch M.C."/>
            <person name="Ivanov N.V."/>
        </authorList>
    </citation>
    <scope>NUCLEOTIDE SEQUENCE [LARGE SCALE GENOMIC DNA]</scope>
</reference>
<dbReference type="Proteomes" id="UP000790787">
    <property type="component" value="Chromosome 15"/>
</dbReference>